<dbReference type="InterPro" id="IPR000380">
    <property type="entry name" value="Topo_IA"/>
</dbReference>
<dbReference type="Pfam" id="PF01751">
    <property type="entry name" value="Toprim"/>
    <property type="match status" value="1"/>
</dbReference>
<dbReference type="AlphaFoldDB" id="A0A8S2GDB5"/>
<evidence type="ECO:0008006" key="6">
    <source>
        <dbReference type="Google" id="ProtNLM"/>
    </source>
</evidence>
<dbReference type="GO" id="GO:0003677">
    <property type="term" value="F:DNA binding"/>
    <property type="evidence" value="ECO:0007669"/>
    <property type="project" value="InterPro"/>
</dbReference>
<reference evidence="4" key="1">
    <citation type="submission" date="2021-02" db="EMBL/GenBank/DDBJ databases">
        <authorList>
            <person name="Nowell W R."/>
        </authorList>
    </citation>
    <scope>NUCLEOTIDE SEQUENCE</scope>
</reference>
<gene>
    <name evidence="3" type="ORF">OVA965_LOCUS251</name>
    <name evidence="4" type="ORF">TMI583_LOCUS251</name>
</gene>
<dbReference type="InterPro" id="IPR013497">
    <property type="entry name" value="Topo_IA_cen"/>
</dbReference>
<feature type="domain" description="Toprim" evidence="1">
    <location>
        <begin position="3"/>
        <end position="77"/>
    </location>
</feature>
<dbReference type="Proteomes" id="UP000677228">
    <property type="component" value="Unassembled WGS sequence"/>
</dbReference>
<dbReference type="Gene3D" id="3.40.50.140">
    <property type="match status" value="1"/>
</dbReference>
<dbReference type="Proteomes" id="UP000682733">
    <property type="component" value="Unassembled WGS sequence"/>
</dbReference>
<evidence type="ECO:0000313" key="3">
    <source>
        <dbReference type="EMBL" id="CAF0723759.1"/>
    </source>
</evidence>
<dbReference type="EMBL" id="CAJNOK010000028">
    <property type="protein sequence ID" value="CAF0723759.1"/>
    <property type="molecule type" value="Genomic_DNA"/>
</dbReference>
<dbReference type="PANTHER" id="PTHR42785">
    <property type="entry name" value="DNA TOPOISOMERASE, TYPE IA, CORE"/>
    <property type="match status" value="1"/>
</dbReference>
<dbReference type="GO" id="GO:0006265">
    <property type="term" value="P:DNA topological change"/>
    <property type="evidence" value="ECO:0007669"/>
    <property type="project" value="InterPro"/>
</dbReference>
<feature type="domain" description="Topo IA-type catalytic" evidence="2">
    <location>
        <begin position="1"/>
        <end position="77"/>
    </location>
</feature>
<evidence type="ECO:0000313" key="5">
    <source>
        <dbReference type="Proteomes" id="UP000682733"/>
    </source>
</evidence>
<dbReference type="GO" id="GO:0003917">
    <property type="term" value="F:DNA topoisomerase type I (single strand cut, ATP-independent) activity"/>
    <property type="evidence" value="ECO:0007669"/>
    <property type="project" value="InterPro"/>
</dbReference>
<evidence type="ECO:0000259" key="2">
    <source>
        <dbReference type="PROSITE" id="PS52039"/>
    </source>
</evidence>
<comment type="caution">
    <text evidence="4">The sequence shown here is derived from an EMBL/GenBank/DDBJ whole genome shotgun (WGS) entry which is preliminary data.</text>
</comment>
<organism evidence="4 5">
    <name type="scientific">Didymodactylos carnosus</name>
    <dbReference type="NCBI Taxonomy" id="1234261"/>
    <lineage>
        <taxon>Eukaryota</taxon>
        <taxon>Metazoa</taxon>
        <taxon>Spiralia</taxon>
        <taxon>Gnathifera</taxon>
        <taxon>Rotifera</taxon>
        <taxon>Eurotatoria</taxon>
        <taxon>Bdelloidea</taxon>
        <taxon>Philodinida</taxon>
        <taxon>Philodinidae</taxon>
        <taxon>Didymodactylos</taxon>
    </lineage>
</organism>
<dbReference type="PROSITE" id="PS52039">
    <property type="entry name" value="TOPO_IA_2"/>
    <property type="match status" value="1"/>
</dbReference>
<dbReference type="InterPro" id="IPR023405">
    <property type="entry name" value="Topo_IA_core_domain"/>
</dbReference>
<evidence type="ECO:0000313" key="4">
    <source>
        <dbReference type="EMBL" id="CAF3496168.1"/>
    </source>
</evidence>
<dbReference type="EMBL" id="CAJOBA010000028">
    <property type="protein sequence ID" value="CAF3496168.1"/>
    <property type="molecule type" value="Genomic_DNA"/>
</dbReference>
<dbReference type="InterPro" id="IPR006171">
    <property type="entry name" value="TOPRIM_dom"/>
</dbReference>
<sequence>MERSLLIIESPNKIETLRNYLGPNFDIVATIGHIRDLPKVTLVRKAIHADSAGRVQSVALKFIEDREKEIEKFVPSH</sequence>
<protein>
    <recommendedName>
        <fullName evidence="6">Toprim domain-containing protein</fullName>
    </recommendedName>
</protein>
<proteinExistence type="predicted"/>
<dbReference type="PANTHER" id="PTHR42785:SF1">
    <property type="entry name" value="DNA TOPOISOMERASE"/>
    <property type="match status" value="1"/>
</dbReference>
<dbReference type="SUPFAM" id="SSF56712">
    <property type="entry name" value="Prokaryotic type I DNA topoisomerase"/>
    <property type="match status" value="2"/>
</dbReference>
<accession>A0A8S2GDB5</accession>
<dbReference type="PROSITE" id="PS50880">
    <property type="entry name" value="TOPRIM"/>
    <property type="match status" value="1"/>
</dbReference>
<name>A0A8S2GDB5_9BILA</name>
<evidence type="ECO:0000259" key="1">
    <source>
        <dbReference type="PROSITE" id="PS50880"/>
    </source>
</evidence>